<keyword evidence="4" id="KW-0808">Transferase</keyword>
<dbReference type="PRINTS" id="PR00344">
    <property type="entry name" value="BCTRLSENSOR"/>
</dbReference>
<evidence type="ECO:0000256" key="5">
    <source>
        <dbReference type="ARBA" id="ARBA00022741"/>
    </source>
</evidence>
<dbReference type="InterPro" id="IPR000014">
    <property type="entry name" value="PAS"/>
</dbReference>
<keyword evidence="6" id="KW-0418">Kinase</keyword>
<dbReference type="Pfam" id="PF13426">
    <property type="entry name" value="PAS_9"/>
    <property type="match status" value="1"/>
</dbReference>
<dbReference type="Proteomes" id="UP000240527">
    <property type="component" value="Chromosome"/>
</dbReference>
<evidence type="ECO:0000256" key="8">
    <source>
        <dbReference type="ARBA" id="ARBA00023012"/>
    </source>
</evidence>
<dbReference type="InterPro" id="IPR003661">
    <property type="entry name" value="HisK_dim/P_dom"/>
</dbReference>
<dbReference type="InterPro" id="IPR004358">
    <property type="entry name" value="Sig_transdc_His_kin-like_C"/>
</dbReference>
<dbReference type="Pfam" id="PF00512">
    <property type="entry name" value="HisKA"/>
    <property type="match status" value="1"/>
</dbReference>
<dbReference type="PROSITE" id="PS50112">
    <property type="entry name" value="PAS"/>
    <property type="match status" value="1"/>
</dbReference>
<dbReference type="SMART" id="SM00387">
    <property type="entry name" value="HATPase_c"/>
    <property type="match status" value="1"/>
</dbReference>
<dbReference type="SUPFAM" id="SSF47384">
    <property type="entry name" value="Homodimeric domain of signal transducing histidine kinase"/>
    <property type="match status" value="1"/>
</dbReference>
<dbReference type="NCBIfam" id="TIGR00229">
    <property type="entry name" value="sensory_box"/>
    <property type="match status" value="2"/>
</dbReference>
<dbReference type="InterPro" id="IPR013767">
    <property type="entry name" value="PAS_fold"/>
</dbReference>
<feature type="domain" description="PAS" evidence="10">
    <location>
        <begin position="270"/>
        <end position="336"/>
    </location>
</feature>
<dbReference type="SUPFAM" id="SSF55874">
    <property type="entry name" value="ATPase domain of HSP90 chaperone/DNA topoisomerase II/histidine kinase"/>
    <property type="match status" value="1"/>
</dbReference>
<sequence length="785" mass="86478">MPNNGSRENHTEVCARSRRIRSRRIVGAQLQRFSHPNQIREALGLHLSHQITPVDLHRDLGETKLVGHLLVHQAAGDPRHDLLLARAQTLETRAKIADVALLGATGGVALQRRRDRVQHVLVSEGFRQEVHGSGLHAAHAHGDVSVAGHQHDRHAHVGRREFLLEIESREARQTDIEDQTARLLRRAGLQERLGVGEEPCFQPHRAKKTVERLAQSRVVVDDMDRLSNHRSRCWTRRFASSIKGGERRGRMIDSSSALFALAATEDLERRRQDLAEMLDAAHDAIFVSDLEGRITFWNRGAAALYGHARQEALGERPDALLNTRYPDEIEAIRKQLIETGHWEGELVRDTAHGQSVIVDGRWTLRRDADGAPIEVLETGRDVTASRKAALELKYSEYRYSNVFRAMAVSFWELDFNGLGDLLAALQKQGVTDIRAHVAAHPEIVRRMIESSIVVDVNDKSVQLFGAPREALLGSVSRFWPRSSEGVFAESVFAALERRHSYEAEARFCKADGSEFDALFTTCYPRDGVKRGTVLVGIVDISDRIAAQDALRRAEADLAHAARVSTLGELTASIAHEVNQPLAAIVTNGEAGLRWIDRPAPDLEEARAAMQRMIAEGQRASEIIARIRALASNKDPQRDLIALNAAIEDATLLLKRELMSHDVRMILALSPDTGAVNGDRIQLQQVVINLALNAIQAMAGRPSRDLTIATRRRGEEVVLDVVDTGPGVPPENAKALFNAFYSTKPAGMGMGLSICKSIVEGHGGSIAAEGAPGGGARFRVILPSAR</sequence>
<feature type="domain" description="Histidine kinase" evidence="9">
    <location>
        <begin position="572"/>
        <end position="785"/>
    </location>
</feature>
<keyword evidence="5" id="KW-0547">Nucleotide-binding</keyword>
<dbReference type="Pfam" id="PF02518">
    <property type="entry name" value="HATPase_c"/>
    <property type="match status" value="1"/>
</dbReference>
<dbReference type="EMBL" id="CP027850">
    <property type="protein sequence ID" value="AVQ02259.1"/>
    <property type="molecule type" value="Genomic_DNA"/>
</dbReference>
<evidence type="ECO:0000256" key="6">
    <source>
        <dbReference type="ARBA" id="ARBA00022777"/>
    </source>
</evidence>
<dbReference type="InterPro" id="IPR000700">
    <property type="entry name" value="PAS-assoc_C"/>
</dbReference>
<dbReference type="InterPro" id="IPR035965">
    <property type="entry name" value="PAS-like_dom_sf"/>
</dbReference>
<dbReference type="EC" id="2.7.13.3" evidence="2"/>
<dbReference type="Gene3D" id="3.30.565.10">
    <property type="entry name" value="Histidine kinase-like ATPase, C-terminal domain"/>
    <property type="match status" value="1"/>
</dbReference>
<dbReference type="InterPro" id="IPR036097">
    <property type="entry name" value="HisK_dim/P_sf"/>
</dbReference>
<evidence type="ECO:0000313" key="12">
    <source>
        <dbReference type="EMBL" id="AVQ02259.1"/>
    </source>
</evidence>
<keyword evidence="7" id="KW-0067">ATP-binding</keyword>
<dbReference type="PANTHER" id="PTHR43065">
    <property type="entry name" value="SENSOR HISTIDINE KINASE"/>
    <property type="match status" value="1"/>
</dbReference>
<dbReference type="Gene3D" id="1.10.287.130">
    <property type="match status" value="1"/>
</dbReference>
<dbReference type="PROSITE" id="PS50113">
    <property type="entry name" value="PAC"/>
    <property type="match status" value="1"/>
</dbReference>
<protein>
    <recommendedName>
        <fullName evidence="2">histidine kinase</fullName>
        <ecNumber evidence="2">2.7.13.3</ecNumber>
    </recommendedName>
</protein>
<feature type="domain" description="PAC" evidence="11">
    <location>
        <begin position="340"/>
        <end position="394"/>
    </location>
</feature>
<reference evidence="12 13" key="1">
    <citation type="journal article" date="2015" name="Biotechnol. Bioeng.">
        <title>Genome sequence and phenotypic characterization of Caulobacter segnis.</title>
        <authorList>
            <person name="Patel S."/>
            <person name="Fletcher B."/>
            <person name="Scott D.C."/>
            <person name="Ely B."/>
        </authorList>
    </citation>
    <scope>NUCLEOTIDE SEQUENCE [LARGE SCALE GENOMIC DNA]</scope>
    <source>
        <strain evidence="12 13">TK0059</strain>
    </source>
</reference>
<dbReference type="PANTHER" id="PTHR43065:SF10">
    <property type="entry name" value="PEROXIDE STRESS-ACTIVATED HISTIDINE KINASE MAK3"/>
    <property type="match status" value="1"/>
</dbReference>
<dbReference type="InterPro" id="IPR036890">
    <property type="entry name" value="HATPase_C_sf"/>
</dbReference>
<accession>A0ABM6TGG8</accession>
<evidence type="ECO:0000256" key="1">
    <source>
        <dbReference type="ARBA" id="ARBA00000085"/>
    </source>
</evidence>
<dbReference type="CDD" id="cd00082">
    <property type="entry name" value="HisKA"/>
    <property type="match status" value="1"/>
</dbReference>
<proteinExistence type="predicted"/>
<comment type="catalytic activity">
    <reaction evidence="1">
        <text>ATP + protein L-histidine = ADP + protein N-phospho-L-histidine.</text>
        <dbReference type="EC" id="2.7.13.3"/>
    </reaction>
</comment>
<dbReference type="SUPFAM" id="SSF55785">
    <property type="entry name" value="PYP-like sensor domain (PAS domain)"/>
    <property type="match status" value="2"/>
</dbReference>
<name>A0ABM6TGG8_9CAUL</name>
<evidence type="ECO:0000313" key="13">
    <source>
        <dbReference type="Proteomes" id="UP000240527"/>
    </source>
</evidence>
<keyword evidence="8" id="KW-0902">Two-component regulatory system</keyword>
<keyword evidence="3" id="KW-0597">Phosphoprotein</keyword>
<evidence type="ECO:0000256" key="7">
    <source>
        <dbReference type="ARBA" id="ARBA00022840"/>
    </source>
</evidence>
<evidence type="ECO:0000259" key="11">
    <source>
        <dbReference type="PROSITE" id="PS50113"/>
    </source>
</evidence>
<dbReference type="PROSITE" id="PS50109">
    <property type="entry name" value="HIS_KIN"/>
    <property type="match status" value="1"/>
</dbReference>
<dbReference type="Pfam" id="PF00989">
    <property type="entry name" value="PAS"/>
    <property type="match status" value="1"/>
</dbReference>
<evidence type="ECO:0000259" key="10">
    <source>
        <dbReference type="PROSITE" id="PS50112"/>
    </source>
</evidence>
<dbReference type="InterPro" id="IPR003594">
    <property type="entry name" value="HATPase_dom"/>
</dbReference>
<dbReference type="Gene3D" id="3.30.450.20">
    <property type="entry name" value="PAS domain"/>
    <property type="match status" value="2"/>
</dbReference>
<dbReference type="SMART" id="SM00388">
    <property type="entry name" value="HisKA"/>
    <property type="match status" value="1"/>
</dbReference>
<dbReference type="SMART" id="SM00091">
    <property type="entry name" value="PAS"/>
    <property type="match status" value="2"/>
</dbReference>
<keyword evidence="13" id="KW-1185">Reference proteome</keyword>
<evidence type="ECO:0000259" key="9">
    <source>
        <dbReference type="PROSITE" id="PS50109"/>
    </source>
</evidence>
<dbReference type="InterPro" id="IPR005467">
    <property type="entry name" value="His_kinase_dom"/>
</dbReference>
<evidence type="ECO:0000256" key="3">
    <source>
        <dbReference type="ARBA" id="ARBA00022553"/>
    </source>
</evidence>
<organism evidence="12 13">
    <name type="scientific">Caulobacter segnis</name>
    <dbReference type="NCBI Taxonomy" id="88688"/>
    <lineage>
        <taxon>Bacteria</taxon>
        <taxon>Pseudomonadati</taxon>
        <taxon>Pseudomonadota</taxon>
        <taxon>Alphaproteobacteria</taxon>
        <taxon>Caulobacterales</taxon>
        <taxon>Caulobacteraceae</taxon>
        <taxon>Caulobacter</taxon>
    </lineage>
</organism>
<dbReference type="CDD" id="cd00130">
    <property type="entry name" value="PAS"/>
    <property type="match status" value="2"/>
</dbReference>
<evidence type="ECO:0000256" key="2">
    <source>
        <dbReference type="ARBA" id="ARBA00012438"/>
    </source>
</evidence>
<evidence type="ECO:0000256" key="4">
    <source>
        <dbReference type="ARBA" id="ARBA00022679"/>
    </source>
</evidence>
<gene>
    <name evidence="12" type="ORF">B7G68_10620</name>
</gene>